<feature type="domain" description="NarG-like" evidence="18">
    <location>
        <begin position="6"/>
        <end position="227"/>
    </location>
</feature>
<evidence type="ECO:0000256" key="15">
    <source>
        <dbReference type="ARBA" id="ARBA00063882"/>
    </source>
</evidence>
<evidence type="ECO:0000256" key="5">
    <source>
        <dbReference type="ARBA" id="ARBA00022617"/>
    </source>
</evidence>
<evidence type="ECO:0000256" key="7">
    <source>
        <dbReference type="ARBA" id="ARBA00022723"/>
    </source>
</evidence>
<evidence type="ECO:0000256" key="6">
    <source>
        <dbReference type="ARBA" id="ARBA00022692"/>
    </source>
</evidence>
<keyword evidence="3" id="KW-0813">Transport</keyword>
<evidence type="ECO:0000256" key="9">
    <source>
        <dbReference type="ARBA" id="ARBA00022989"/>
    </source>
</evidence>
<proteinExistence type="predicted"/>
<dbReference type="RefSeq" id="WP_108307802.1">
    <property type="nucleotide sequence ID" value="NZ_CP020921.1"/>
</dbReference>
<comment type="subcellular location">
    <subcellularLocation>
        <location evidence="1">Cell membrane</location>
        <topology evidence="1">Multi-pass membrane protein</topology>
    </subcellularLocation>
</comment>
<evidence type="ECO:0000256" key="2">
    <source>
        <dbReference type="ARBA" id="ARBA00012500"/>
    </source>
</evidence>
<gene>
    <name evidence="19" type="ORF">TDSAC_0086</name>
</gene>
<dbReference type="SUPFAM" id="SSF103501">
    <property type="entry name" value="Respiratory nitrate reductase 1 gamma chain"/>
    <property type="match status" value="1"/>
</dbReference>
<keyword evidence="7" id="KW-0479">Metal-binding</keyword>
<keyword evidence="6 17" id="KW-0812">Transmembrane</keyword>
<dbReference type="GO" id="GO:0009055">
    <property type="term" value="F:electron transfer activity"/>
    <property type="evidence" value="ECO:0007669"/>
    <property type="project" value="TreeGrafter"/>
</dbReference>
<evidence type="ECO:0000256" key="3">
    <source>
        <dbReference type="ARBA" id="ARBA00022448"/>
    </source>
</evidence>
<keyword evidence="11 16" id="KW-0408">Iron</keyword>
<keyword evidence="8" id="KW-0249">Electron transport</keyword>
<feature type="binding site" description="axial binding residue" evidence="16">
    <location>
        <position position="56"/>
    </location>
    <ligand>
        <name>heme b</name>
        <dbReference type="ChEBI" id="CHEBI:60344"/>
        <label>1</label>
    </ligand>
    <ligandPart>
        <name>Fe</name>
        <dbReference type="ChEBI" id="CHEBI:18248"/>
    </ligandPart>
</feature>
<feature type="transmembrane region" description="Helical" evidence="17">
    <location>
        <begin position="50"/>
        <end position="71"/>
    </location>
</feature>
<comment type="catalytic activity">
    <reaction evidence="14">
        <text>nitrate + a quinol = a quinone + nitrite + H2O</text>
        <dbReference type="Rhea" id="RHEA:56144"/>
        <dbReference type="ChEBI" id="CHEBI:15377"/>
        <dbReference type="ChEBI" id="CHEBI:16301"/>
        <dbReference type="ChEBI" id="CHEBI:17632"/>
        <dbReference type="ChEBI" id="CHEBI:24646"/>
        <dbReference type="ChEBI" id="CHEBI:132124"/>
        <dbReference type="EC" id="1.7.5.1"/>
    </reaction>
</comment>
<dbReference type="NCBIfam" id="TIGR00351">
    <property type="entry name" value="narI"/>
    <property type="match status" value="1"/>
</dbReference>
<keyword evidence="12" id="KW-0534">Nitrate assimilation</keyword>
<feature type="transmembrane region" description="Helical" evidence="17">
    <location>
        <begin position="131"/>
        <end position="150"/>
    </location>
</feature>
<dbReference type="InterPro" id="IPR023234">
    <property type="entry name" value="NarG-like_domain"/>
</dbReference>
<dbReference type="AlphaFoldDB" id="A0A2R4VYE7"/>
<dbReference type="PANTHER" id="PTHR30598">
    <property type="entry name" value="NITRATE REDUCTASE PRIVATE CHAPERONE, REDOX ENZYME MATURATION PROTEIN REMP FAMILY"/>
    <property type="match status" value="1"/>
</dbReference>
<reference evidence="19 20" key="1">
    <citation type="submission" date="2017-04" db="EMBL/GenBank/DDBJ databases">
        <title>Genomic insights into metabolism of Thermodesulfobium acidiphilum.</title>
        <authorList>
            <person name="Toshchakov S.V."/>
            <person name="Frolov E.N."/>
            <person name="Kublanov I.V."/>
            <person name="Samarov N.I."/>
            <person name="Novikov A."/>
            <person name="Lebedinsky A.V."/>
            <person name="Bonch-Osmolovskaya E.A."/>
            <person name="Chernyh N.A."/>
        </authorList>
    </citation>
    <scope>NUCLEOTIDE SEQUENCE [LARGE SCALE GENOMIC DNA]</scope>
    <source>
        <strain evidence="19 20">3127-1</strain>
    </source>
</reference>
<dbReference type="InterPro" id="IPR036197">
    <property type="entry name" value="NarG-like_sf"/>
</dbReference>
<comment type="subunit">
    <text evidence="15">Dimer of heterotrimers each composed of an alpha, a beta and a gamma chain. Alpha and beta are catalytic chains; gamma chains are involved in binding the enzyme complex to the cytoplasmic membrane.</text>
</comment>
<organism evidence="19 20">
    <name type="scientific">Thermodesulfobium acidiphilum</name>
    <dbReference type="NCBI Taxonomy" id="1794699"/>
    <lineage>
        <taxon>Bacteria</taxon>
        <taxon>Pseudomonadati</taxon>
        <taxon>Thermodesulfobiota</taxon>
        <taxon>Thermodesulfobiia</taxon>
        <taxon>Thermodesulfobiales</taxon>
        <taxon>Thermodesulfobiaceae</taxon>
        <taxon>Thermodesulfobium</taxon>
    </lineage>
</organism>
<name>A0A2R4VYE7_THEAF</name>
<dbReference type="Gene3D" id="1.20.950.20">
    <property type="entry name" value="Transmembrane di-heme cytochromes, Chain C"/>
    <property type="match status" value="1"/>
</dbReference>
<feature type="binding site" description="axial binding residue" evidence="16">
    <location>
        <position position="189"/>
    </location>
    <ligand>
        <name>heme b</name>
        <dbReference type="ChEBI" id="CHEBI:60344"/>
        <label>1</label>
    </ligand>
    <ligandPart>
        <name>Fe</name>
        <dbReference type="ChEBI" id="CHEBI:18248"/>
    </ligandPart>
</feature>
<keyword evidence="13 17" id="KW-0472">Membrane</keyword>
<evidence type="ECO:0000256" key="11">
    <source>
        <dbReference type="ARBA" id="ARBA00023004"/>
    </source>
</evidence>
<dbReference type="GO" id="GO:0160182">
    <property type="term" value="F:nitrate reductase (quinone) activity"/>
    <property type="evidence" value="ECO:0007669"/>
    <property type="project" value="UniProtKB-EC"/>
</dbReference>
<feature type="binding site" description="axial binding residue" evidence="16">
    <location>
        <position position="66"/>
    </location>
    <ligand>
        <name>heme b</name>
        <dbReference type="ChEBI" id="CHEBI:60344"/>
        <label>2</label>
    </ligand>
    <ligandPart>
        <name>Fe</name>
        <dbReference type="ChEBI" id="CHEBI:18248"/>
    </ligandPart>
</feature>
<evidence type="ECO:0000313" key="19">
    <source>
        <dbReference type="EMBL" id="AWB09476.1"/>
    </source>
</evidence>
<sequence>MSYFDYLTFLFYPYVVLSIFVSVSIFRFFYRPYNWKTASSEIFEDKILKVGSNLFHFGILALFFGHLFGLLTPERIFQLVGLSSGVHQMIEIIFGSIFGIITVVGVLLLIFRRLTNQLVLAMSTSMDIFVLLWIFFTLCLGMTCVIYSFLFERDGHLLLYLSQYVKNLLTFRFQAINYLVMIPVIYRVHMFFGFTLFLILPFSRLVHIFSGFALPLYLFRKAQIVIKKI</sequence>
<evidence type="ECO:0000256" key="4">
    <source>
        <dbReference type="ARBA" id="ARBA00022475"/>
    </source>
</evidence>
<feature type="transmembrane region" description="Helical" evidence="17">
    <location>
        <begin position="194"/>
        <end position="219"/>
    </location>
</feature>
<dbReference type="InterPro" id="IPR051936">
    <property type="entry name" value="Heme-iron_electron_transfer"/>
</dbReference>
<dbReference type="OrthoDB" id="9788113at2"/>
<accession>A0A2R4VYE7</accession>
<dbReference type="GO" id="GO:0020037">
    <property type="term" value="F:heme binding"/>
    <property type="evidence" value="ECO:0007669"/>
    <property type="project" value="TreeGrafter"/>
</dbReference>
<dbReference type="InterPro" id="IPR003816">
    <property type="entry name" value="Nitrate_red_gam"/>
</dbReference>
<dbReference type="GO" id="GO:0009325">
    <property type="term" value="C:nitrate reductase complex"/>
    <property type="evidence" value="ECO:0007669"/>
    <property type="project" value="InterPro"/>
</dbReference>
<dbReference type="KEGG" id="taci:TDSAC_0086"/>
<evidence type="ECO:0000256" key="10">
    <source>
        <dbReference type="ARBA" id="ARBA00023002"/>
    </source>
</evidence>
<evidence type="ECO:0000313" key="20">
    <source>
        <dbReference type="Proteomes" id="UP000244792"/>
    </source>
</evidence>
<evidence type="ECO:0000256" key="16">
    <source>
        <dbReference type="PIRSR" id="PIRSR603816-1"/>
    </source>
</evidence>
<keyword evidence="20" id="KW-1185">Reference proteome</keyword>
<keyword evidence="4" id="KW-1003">Cell membrane</keyword>
<dbReference type="EC" id="1.7.5.1" evidence="2"/>
<feature type="transmembrane region" description="Helical" evidence="17">
    <location>
        <begin position="7"/>
        <end position="30"/>
    </location>
</feature>
<feature type="transmembrane region" description="Helical" evidence="17">
    <location>
        <begin position="92"/>
        <end position="111"/>
    </location>
</feature>
<protein>
    <recommendedName>
        <fullName evidence="2">nitrate reductase (quinone)</fullName>
        <ecNumber evidence="2">1.7.5.1</ecNumber>
    </recommendedName>
</protein>
<dbReference type="FunFam" id="1.20.950.20:FF:000001">
    <property type="entry name" value="Respiratory nitrate reductase subunit gamma"/>
    <property type="match status" value="1"/>
</dbReference>
<keyword evidence="5 16" id="KW-0349">Heme</keyword>
<evidence type="ECO:0000256" key="13">
    <source>
        <dbReference type="ARBA" id="ARBA00023136"/>
    </source>
</evidence>
<evidence type="ECO:0000256" key="12">
    <source>
        <dbReference type="ARBA" id="ARBA00023063"/>
    </source>
</evidence>
<keyword evidence="9 17" id="KW-1133">Transmembrane helix</keyword>
<evidence type="ECO:0000256" key="17">
    <source>
        <dbReference type="SAM" id="Phobius"/>
    </source>
</evidence>
<dbReference type="PANTHER" id="PTHR30598:SF3">
    <property type="entry name" value="RESPIRATORY NITRATE REDUCTASE 1 GAMMA CHAIN"/>
    <property type="match status" value="1"/>
</dbReference>
<evidence type="ECO:0000256" key="1">
    <source>
        <dbReference type="ARBA" id="ARBA00004651"/>
    </source>
</evidence>
<evidence type="ECO:0000256" key="8">
    <source>
        <dbReference type="ARBA" id="ARBA00022982"/>
    </source>
</evidence>
<dbReference type="Proteomes" id="UP000244792">
    <property type="component" value="Chromosome"/>
</dbReference>
<dbReference type="GO" id="GO:0046872">
    <property type="term" value="F:metal ion binding"/>
    <property type="evidence" value="ECO:0007669"/>
    <property type="project" value="UniProtKB-KW"/>
</dbReference>
<dbReference type="GO" id="GO:0042128">
    <property type="term" value="P:nitrate assimilation"/>
    <property type="evidence" value="ECO:0007669"/>
    <property type="project" value="UniProtKB-KW"/>
</dbReference>
<dbReference type="GO" id="GO:0005886">
    <property type="term" value="C:plasma membrane"/>
    <property type="evidence" value="ECO:0007669"/>
    <property type="project" value="UniProtKB-SubCell"/>
</dbReference>
<keyword evidence="10" id="KW-0560">Oxidoreductase</keyword>
<evidence type="ECO:0000259" key="18">
    <source>
        <dbReference type="Pfam" id="PF02665"/>
    </source>
</evidence>
<evidence type="ECO:0000256" key="14">
    <source>
        <dbReference type="ARBA" id="ARBA00048294"/>
    </source>
</evidence>
<feature type="binding site" description="axial binding residue" evidence="16">
    <location>
        <position position="207"/>
    </location>
    <ligand>
        <name>heme b</name>
        <dbReference type="ChEBI" id="CHEBI:60344"/>
        <label>1</label>
    </ligand>
    <ligandPart>
        <name>Fe</name>
        <dbReference type="ChEBI" id="CHEBI:18248"/>
    </ligandPart>
</feature>
<dbReference type="GO" id="GO:0019645">
    <property type="term" value="P:anaerobic electron transport chain"/>
    <property type="evidence" value="ECO:0007669"/>
    <property type="project" value="UniProtKB-ARBA"/>
</dbReference>
<dbReference type="Pfam" id="PF02665">
    <property type="entry name" value="Nitrate_red_gam"/>
    <property type="match status" value="1"/>
</dbReference>
<dbReference type="EMBL" id="CP020921">
    <property type="protein sequence ID" value="AWB09476.1"/>
    <property type="molecule type" value="Genomic_DNA"/>
</dbReference>